<feature type="chain" id="PRO_5034149882" evidence="1">
    <location>
        <begin position="23"/>
        <end position="141"/>
    </location>
</feature>
<comment type="caution">
    <text evidence="2">The sequence shown here is derived from an EMBL/GenBank/DDBJ whole genome shotgun (WGS) entry which is preliminary data.</text>
</comment>
<protein>
    <submittedName>
        <fullName evidence="2">Uncharacterized oxidoreductase C162.03</fullName>
    </submittedName>
</protein>
<accession>A0A8H3RFB5</accession>
<proteinExistence type="predicted"/>
<evidence type="ECO:0000313" key="3">
    <source>
        <dbReference type="Proteomes" id="UP000465221"/>
    </source>
</evidence>
<name>A0A8H3RFB5_9EURO</name>
<dbReference type="EMBL" id="BLKC01000002">
    <property type="protein sequence ID" value="GFF22913.1"/>
    <property type="molecule type" value="Genomic_DNA"/>
</dbReference>
<gene>
    <name evidence="2" type="ORF">IFM46972_00499</name>
</gene>
<dbReference type="Proteomes" id="UP000465221">
    <property type="component" value="Unassembled WGS sequence"/>
</dbReference>
<reference evidence="2 3" key="1">
    <citation type="submission" date="2020-01" db="EMBL/GenBank/DDBJ databases">
        <title>Draft genome sequence of Aspergillus udagawae IFM 46972.</title>
        <authorList>
            <person name="Takahashi H."/>
            <person name="Yaguchi T."/>
        </authorList>
    </citation>
    <scope>NUCLEOTIDE SEQUENCE [LARGE SCALE GENOMIC DNA]</scope>
    <source>
        <strain evidence="2 3">IFM 46972</strain>
    </source>
</reference>
<keyword evidence="1" id="KW-0732">Signal</keyword>
<evidence type="ECO:0000313" key="2">
    <source>
        <dbReference type="EMBL" id="GFF22913.1"/>
    </source>
</evidence>
<dbReference type="AlphaFoldDB" id="A0A8H3RFB5"/>
<sequence length="141" mass="15099">MVNLTSLSLLLAPAILAPAILAAPTSPASPLEKRSTCGVIAGVTYYKGGNCETGSAITTINWKNSWSSYNYQRTDARSFAITSGDYWDINCALYDGYNGQGNYLGGLEWNTGYRICKPLGAAGANVKSIFVGFCACFWQEA</sequence>
<feature type="signal peptide" evidence="1">
    <location>
        <begin position="1"/>
        <end position="22"/>
    </location>
</feature>
<organism evidence="2 3">
    <name type="scientific">Aspergillus udagawae</name>
    <dbReference type="NCBI Taxonomy" id="91492"/>
    <lineage>
        <taxon>Eukaryota</taxon>
        <taxon>Fungi</taxon>
        <taxon>Dikarya</taxon>
        <taxon>Ascomycota</taxon>
        <taxon>Pezizomycotina</taxon>
        <taxon>Eurotiomycetes</taxon>
        <taxon>Eurotiomycetidae</taxon>
        <taxon>Eurotiales</taxon>
        <taxon>Aspergillaceae</taxon>
        <taxon>Aspergillus</taxon>
        <taxon>Aspergillus subgen. Fumigati</taxon>
    </lineage>
</organism>
<evidence type="ECO:0000256" key="1">
    <source>
        <dbReference type="SAM" id="SignalP"/>
    </source>
</evidence>